<dbReference type="PANTHER" id="PTHR15665">
    <property type="entry name" value="ASTEROID PROTEIN"/>
    <property type="match status" value="1"/>
</dbReference>
<evidence type="ECO:0000259" key="2">
    <source>
        <dbReference type="Pfam" id="PF12813"/>
    </source>
</evidence>
<comment type="similarity">
    <text evidence="1">Belongs to the asteroid family.</text>
</comment>
<dbReference type="SUPFAM" id="SSF88723">
    <property type="entry name" value="PIN domain-like"/>
    <property type="match status" value="1"/>
</dbReference>
<evidence type="ECO:0000256" key="1">
    <source>
        <dbReference type="ARBA" id="ARBA00007398"/>
    </source>
</evidence>
<organism evidence="3 4">
    <name type="scientific">Elasticomyces elasticus</name>
    <dbReference type="NCBI Taxonomy" id="574655"/>
    <lineage>
        <taxon>Eukaryota</taxon>
        <taxon>Fungi</taxon>
        <taxon>Dikarya</taxon>
        <taxon>Ascomycota</taxon>
        <taxon>Pezizomycotina</taxon>
        <taxon>Dothideomycetes</taxon>
        <taxon>Dothideomycetidae</taxon>
        <taxon>Mycosphaerellales</taxon>
        <taxon>Teratosphaeriaceae</taxon>
        <taxon>Elasticomyces</taxon>
    </lineage>
</organism>
<evidence type="ECO:0000313" key="3">
    <source>
        <dbReference type="EMBL" id="KAK5692538.1"/>
    </source>
</evidence>
<feature type="domain" description="Asteroid" evidence="2">
    <location>
        <begin position="142"/>
        <end position="349"/>
    </location>
</feature>
<name>A0AAN7ZLD1_9PEZI</name>
<accession>A0AAN7ZLD1</accession>
<reference evidence="3" key="1">
    <citation type="submission" date="2023-08" db="EMBL/GenBank/DDBJ databases">
        <title>Black Yeasts Isolated from many extreme environments.</title>
        <authorList>
            <person name="Coleine C."/>
            <person name="Stajich J.E."/>
            <person name="Selbmann L."/>
        </authorList>
    </citation>
    <scope>NUCLEOTIDE SEQUENCE</scope>
    <source>
        <strain evidence="3">CCFEE 5810</strain>
    </source>
</reference>
<dbReference type="EMBL" id="JAVRQU010000019">
    <property type="protein sequence ID" value="KAK5692538.1"/>
    <property type="molecule type" value="Genomic_DNA"/>
</dbReference>
<dbReference type="InterPro" id="IPR039436">
    <property type="entry name" value="Asteroid_dom"/>
</dbReference>
<protein>
    <recommendedName>
        <fullName evidence="2">Asteroid domain-containing protein</fullName>
    </recommendedName>
</protein>
<dbReference type="Pfam" id="PF12813">
    <property type="entry name" value="XPG_I_2"/>
    <property type="match status" value="1"/>
</dbReference>
<dbReference type="InterPro" id="IPR029060">
    <property type="entry name" value="PIN-like_dom_sf"/>
</dbReference>
<dbReference type="InterPro" id="IPR026832">
    <property type="entry name" value="Asteroid"/>
</dbReference>
<dbReference type="AlphaFoldDB" id="A0AAN7ZLD1"/>
<dbReference type="PANTHER" id="PTHR15665:SF1">
    <property type="entry name" value="PROTEIN ASTEROID HOMOLOG 1"/>
    <property type="match status" value="1"/>
</dbReference>
<proteinExistence type="inferred from homology"/>
<evidence type="ECO:0000313" key="4">
    <source>
        <dbReference type="Proteomes" id="UP001310594"/>
    </source>
</evidence>
<sequence>MGITKFFSRMEAAGYTRIVDNIGWRGDDFHTSAVIDGPSFAFHIFRTCNKSIDERSEDIIGSSVSYTDCAAAAVTFLETLEDHGIIIDSVFFDGALPAWKRQTRRERLQNFARSLDTYRKQQDKQTKSQLASVEPLQSGLVPPFLVQAVQEAILDSRFKDLVYSVPGEADEYCVTAAKKANLTHVEKKVAIFTSDSDLAVYESGRQTHIMLFDDYYQIQPDALGSVIKATTLWPSAIARKIWRDNLHELAYYMAAYKDQSVARLIATKIGPGKSPPVDEYRSFTEHFTAKVADSLSLLQGDEAERQSLLGLDARVAELVHQAKTKTGLASPDEFEIFLPFVIEDSSKSATQIREFKRSGVASGSLKVSGMDDSALQMGLDALYEYFDEDTRRAASGDESAVESWRTVIVRLMLADMDDLPQPAELVDLIDGTLCTDWQMVHLSAHYQTTFYSVRLLHQVMRYCHRDGRKPKLLVRLDGMPGIAAFFEPDESIAGTDAEDEWCRFFEEHLATMNT</sequence>
<gene>
    <name evidence="3" type="ORF">LTR97_010849</name>
</gene>
<dbReference type="Proteomes" id="UP001310594">
    <property type="component" value="Unassembled WGS sequence"/>
</dbReference>
<comment type="caution">
    <text evidence="3">The sequence shown here is derived from an EMBL/GenBank/DDBJ whole genome shotgun (WGS) entry which is preliminary data.</text>
</comment>
<dbReference type="Gene3D" id="3.40.50.1010">
    <property type="entry name" value="5'-nuclease"/>
    <property type="match status" value="1"/>
</dbReference>